<organism evidence="1 2">
    <name type="scientific">Streptomyces camponoticapitis</name>
    <dbReference type="NCBI Taxonomy" id="1616125"/>
    <lineage>
        <taxon>Bacteria</taxon>
        <taxon>Bacillati</taxon>
        <taxon>Actinomycetota</taxon>
        <taxon>Actinomycetes</taxon>
        <taxon>Kitasatosporales</taxon>
        <taxon>Streptomycetaceae</taxon>
        <taxon>Streptomyces</taxon>
    </lineage>
</organism>
<dbReference type="Proteomes" id="UP000660265">
    <property type="component" value="Unassembled WGS sequence"/>
</dbReference>
<evidence type="ECO:0000313" key="1">
    <source>
        <dbReference type="EMBL" id="GGK29296.1"/>
    </source>
</evidence>
<dbReference type="EMBL" id="BMMV01000038">
    <property type="protein sequence ID" value="GGK29296.1"/>
    <property type="molecule type" value="Genomic_DNA"/>
</dbReference>
<name>A0ABQ2EXH0_9ACTN</name>
<gene>
    <name evidence="1" type="ORF">GCM10011583_71490</name>
</gene>
<accession>A0ABQ2EXH0</accession>
<reference evidence="2" key="1">
    <citation type="journal article" date="2019" name="Int. J. Syst. Evol. Microbiol.">
        <title>The Global Catalogue of Microorganisms (GCM) 10K type strain sequencing project: providing services to taxonomists for standard genome sequencing and annotation.</title>
        <authorList>
            <consortium name="The Broad Institute Genomics Platform"/>
            <consortium name="The Broad Institute Genome Sequencing Center for Infectious Disease"/>
            <person name="Wu L."/>
            <person name="Ma J."/>
        </authorList>
    </citation>
    <scope>NUCLEOTIDE SEQUENCE [LARGE SCALE GENOMIC DNA]</scope>
    <source>
        <strain evidence="2">CGMCC 4.7275</strain>
    </source>
</reference>
<protein>
    <submittedName>
        <fullName evidence="1">Uncharacterized protein</fullName>
    </submittedName>
</protein>
<keyword evidence="2" id="KW-1185">Reference proteome</keyword>
<proteinExistence type="predicted"/>
<sequence>MIHLDTDEGQEDAIFGRGPEHAVVCITLVPAELLTEECRPEDPQFPSTR</sequence>
<comment type="caution">
    <text evidence="1">The sequence shown here is derived from an EMBL/GenBank/DDBJ whole genome shotgun (WGS) entry which is preliminary data.</text>
</comment>
<evidence type="ECO:0000313" key="2">
    <source>
        <dbReference type="Proteomes" id="UP000660265"/>
    </source>
</evidence>